<dbReference type="Proteomes" id="UP001364211">
    <property type="component" value="Unassembled WGS sequence"/>
</dbReference>
<dbReference type="Pfam" id="PF12833">
    <property type="entry name" value="HTH_18"/>
    <property type="match status" value="1"/>
</dbReference>
<keyword evidence="6" id="KW-1185">Reference proteome</keyword>
<dbReference type="Gene3D" id="3.40.50.880">
    <property type="match status" value="1"/>
</dbReference>
<dbReference type="InterPro" id="IPR009057">
    <property type="entry name" value="Homeodomain-like_sf"/>
</dbReference>
<evidence type="ECO:0000256" key="2">
    <source>
        <dbReference type="ARBA" id="ARBA00023163"/>
    </source>
</evidence>
<dbReference type="Gene3D" id="1.10.10.60">
    <property type="entry name" value="Homeodomain-like"/>
    <property type="match status" value="1"/>
</dbReference>
<keyword evidence="2" id="KW-0804">Transcription</keyword>
<dbReference type="SUPFAM" id="SSF52317">
    <property type="entry name" value="Class I glutamine amidotransferase-like"/>
    <property type="match status" value="1"/>
</dbReference>
<protein>
    <submittedName>
        <fullName evidence="5">Helix-turn-helix domain-containing protein</fullName>
    </submittedName>
</protein>
<reference evidence="5 6" key="1">
    <citation type="submission" date="2024-03" db="EMBL/GenBank/DDBJ databases">
        <title>Draft genome sequence of Pseudonocardia sp. DW16-2.</title>
        <authorList>
            <person name="Duangmal K."/>
        </authorList>
    </citation>
    <scope>NUCLEOTIDE SEQUENCE [LARGE SCALE GENOMIC DNA]</scope>
    <source>
        <strain evidence="5 6">DW16-2</strain>
    </source>
</reference>
<dbReference type="PANTHER" id="PTHR43130">
    <property type="entry name" value="ARAC-FAMILY TRANSCRIPTIONAL REGULATOR"/>
    <property type="match status" value="1"/>
</dbReference>
<feature type="region of interest" description="Disordered" evidence="3">
    <location>
        <begin position="328"/>
        <end position="349"/>
    </location>
</feature>
<gene>
    <name evidence="5" type="ORF">WJX68_19665</name>
</gene>
<feature type="domain" description="HTH araC/xylS-type" evidence="4">
    <location>
        <begin position="227"/>
        <end position="325"/>
    </location>
</feature>
<dbReference type="PANTHER" id="PTHR43130:SF3">
    <property type="entry name" value="HTH-TYPE TRANSCRIPTIONAL REGULATOR RV1931C"/>
    <property type="match status" value="1"/>
</dbReference>
<evidence type="ECO:0000313" key="5">
    <source>
        <dbReference type="EMBL" id="MEJ8281168.1"/>
    </source>
</evidence>
<dbReference type="CDD" id="cd03137">
    <property type="entry name" value="GATase1_AraC_1"/>
    <property type="match status" value="1"/>
</dbReference>
<keyword evidence="1" id="KW-0805">Transcription regulation</keyword>
<dbReference type="RefSeq" id="WP_340293119.1">
    <property type="nucleotide sequence ID" value="NZ_JBBJUP010000017.1"/>
</dbReference>
<accession>A0ABU8TB28</accession>
<dbReference type="InterPro" id="IPR029062">
    <property type="entry name" value="Class_I_gatase-like"/>
</dbReference>
<evidence type="ECO:0000256" key="1">
    <source>
        <dbReference type="ARBA" id="ARBA00023015"/>
    </source>
</evidence>
<sequence length="349" mass="36923">MTGPHRVGVLASDGVIAFELAIPERILGTTTTADGVPLYDVRVASVDGGAVRTSAGYRVLPEYGPEALEEASTLVVPAVATTGTPLPGGAVPPAPDPGGAVLDVVRRAAARGARIVAICTGAYTLAAAGVLDGRRATTHWAHARRFGRRFPQVELDPDVLFVDDGDVLTSAGVAAGIDLCLYLVRRDHGAEIASATARRNVVAPWREGGQAQFVEARPHVDGGPDTSAVQEWALAHLDRPLAVEDLAERASMSVRTFTRRFRAETGTSPGRWLAARRLELVRRLLETTDLPVEQVAARTGFGTTAALRQRLHAEIGMAPLAYRRAHRAPTTGARPLDARRCGPAATLTP</sequence>
<dbReference type="PROSITE" id="PS01124">
    <property type="entry name" value="HTH_ARAC_FAMILY_2"/>
    <property type="match status" value="1"/>
</dbReference>
<proteinExistence type="predicted"/>
<dbReference type="Pfam" id="PF01965">
    <property type="entry name" value="DJ-1_PfpI"/>
    <property type="match status" value="1"/>
</dbReference>
<comment type="caution">
    <text evidence="5">The sequence shown here is derived from an EMBL/GenBank/DDBJ whole genome shotgun (WGS) entry which is preliminary data.</text>
</comment>
<evidence type="ECO:0000313" key="6">
    <source>
        <dbReference type="Proteomes" id="UP001364211"/>
    </source>
</evidence>
<dbReference type="SUPFAM" id="SSF46689">
    <property type="entry name" value="Homeodomain-like"/>
    <property type="match status" value="2"/>
</dbReference>
<dbReference type="EMBL" id="JBBJUP010000017">
    <property type="protein sequence ID" value="MEJ8281168.1"/>
    <property type="molecule type" value="Genomic_DNA"/>
</dbReference>
<dbReference type="InterPro" id="IPR018060">
    <property type="entry name" value="HTH_AraC"/>
</dbReference>
<name>A0ABU8TB28_9PSEU</name>
<evidence type="ECO:0000256" key="3">
    <source>
        <dbReference type="SAM" id="MobiDB-lite"/>
    </source>
</evidence>
<dbReference type="InterPro" id="IPR002818">
    <property type="entry name" value="DJ-1/PfpI"/>
</dbReference>
<dbReference type="InterPro" id="IPR052158">
    <property type="entry name" value="INH-QAR"/>
</dbReference>
<evidence type="ECO:0000259" key="4">
    <source>
        <dbReference type="PROSITE" id="PS01124"/>
    </source>
</evidence>
<dbReference type="SMART" id="SM00342">
    <property type="entry name" value="HTH_ARAC"/>
    <property type="match status" value="1"/>
</dbReference>
<organism evidence="5 6">
    <name type="scientific">Pseudonocardia spirodelae</name>
    <dbReference type="NCBI Taxonomy" id="3133431"/>
    <lineage>
        <taxon>Bacteria</taxon>
        <taxon>Bacillati</taxon>
        <taxon>Actinomycetota</taxon>
        <taxon>Actinomycetes</taxon>
        <taxon>Pseudonocardiales</taxon>
        <taxon>Pseudonocardiaceae</taxon>
        <taxon>Pseudonocardia</taxon>
    </lineage>
</organism>